<dbReference type="Proteomes" id="UP000004994">
    <property type="component" value="Chromosome 3"/>
</dbReference>
<evidence type="ECO:0000313" key="1">
    <source>
        <dbReference type="EnsemblPlants" id="Solyc03g083005.1.1"/>
    </source>
</evidence>
<keyword evidence="2" id="KW-1185">Reference proteome</keyword>
<organism evidence="1">
    <name type="scientific">Solanum lycopersicum</name>
    <name type="common">Tomato</name>
    <name type="synonym">Lycopersicon esculentum</name>
    <dbReference type="NCBI Taxonomy" id="4081"/>
    <lineage>
        <taxon>Eukaryota</taxon>
        <taxon>Viridiplantae</taxon>
        <taxon>Streptophyta</taxon>
        <taxon>Embryophyta</taxon>
        <taxon>Tracheophyta</taxon>
        <taxon>Spermatophyta</taxon>
        <taxon>Magnoliopsida</taxon>
        <taxon>eudicotyledons</taxon>
        <taxon>Gunneridae</taxon>
        <taxon>Pentapetalae</taxon>
        <taxon>asterids</taxon>
        <taxon>lamiids</taxon>
        <taxon>Solanales</taxon>
        <taxon>Solanaceae</taxon>
        <taxon>Solanoideae</taxon>
        <taxon>Solaneae</taxon>
        <taxon>Solanum</taxon>
        <taxon>Solanum subgen. Lycopersicon</taxon>
    </lineage>
</organism>
<accession>A0A3Q7FKF8</accession>
<dbReference type="EnsemblPlants" id="Solyc03g083005.1.1">
    <property type="protein sequence ID" value="Solyc03g083005.1.1"/>
    <property type="gene ID" value="Solyc03g083005.1"/>
</dbReference>
<protein>
    <submittedName>
        <fullName evidence="1">Uncharacterized protein</fullName>
    </submittedName>
</protein>
<dbReference type="AlphaFoldDB" id="A0A3Q7FKF8"/>
<dbReference type="Gramene" id="Solyc03g083005.1.1">
    <property type="protein sequence ID" value="Solyc03g083005.1.1"/>
    <property type="gene ID" value="Solyc03g083005.1"/>
</dbReference>
<reference evidence="1" key="2">
    <citation type="submission" date="2019-01" db="UniProtKB">
        <authorList>
            <consortium name="EnsemblPlants"/>
        </authorList>
    </citation>
    <scope>IDENTIFICATION</scope>
    <source>
        <strain evidence="1">cv. Heinz 1706</strain>
    </source>
</reference>
<name>A0A3Q7FKF8_SOLLC</name>
<evidence type="ECO:0000313" key="2">
    <source>
        <dbReference type="Proteomes" id="UP000004994"/>
    </source>
</evidence>
<sequence length="67" mass="7460">MKNTVYDSFQDLSCRKNSKRGTVMVQIIVCDALTGELSCVESDNKDHTVKGCKDGDHMRVNCQPVPL</sequence>
<proteinExistence type="predicted"/>
<reference evidence="1" key="1">
    <citation type="journal article" date="2012" name="Nature">
        <title>The tomato genome sequence provides insights into fleshy fruit evolution.</title>
        <authorList>
            <consortium name="Tomato Genome Consortium"/>
        </authorList>
    </citation>
    <scope>NUCLEOTIDE SEQUENCE [LARGE SCALE GENOMIC DNA]</scope>
    <source>
        <strain evidence="1">cv. Heinz 1706</strain>
    </source>
</reference>
<dbReference type="InParanoid" id="A0A3Q7FKF8"/>